<keyword evidence="4 7" id="KW-0012">Acyltransferase</keyword>
<keyword evidence="2 5" id="KW-0963">Cytoplasm</keyword>
<dbReference type="OrthoDB" id="9804026at2"/>
<evidence type="ECO:0000313" key="8">
    <source>
        <dbReference type="Proteomes" id="UP000244932"/>
    </source>
</evidence>
<keyword evidence="3 7" id="KW-0808">Transferase</keyword>
<dbReference type="Proteomes" id="UP000244932">
    <property type="component" value="Unassembled WGS sequence"/>
</dbReference>
<dbReference type="InterPro" id="IPR016181">
    <property type="entry name" value="Acyl_CoA_acyltransferase"/>
</dbReference>
<dbReference type="PANTHER" id="PTHR43420">
    <property type="entry name" value="ACETYLTRANSFERASE"/>
    <property type="match status" value="1"/>
</dbReference>
<comment type="subcellular location">
    <subcellularLocation>
        <location evidence="5">Cytoplasm</location>
    </subcellularLocation>
</comment>
<evidence type="ECO:0000256" key="4">
    <source>
        <dbReference type="ARBA" id="ARBA00023315"/>
    </source>
</evidence>
<evidence type="ECO:0000256" key="1">
    <source>
        <dbReference type="ARBA" id="ARBA00005395"/>
    </source>
</evidence>
<evidence type="ECO:0000259" key="6">
    <source>
        <dbReference type="PROSITE" id="PS51186"/>
    </source>
</evidence>
<dbReference type="InterPro" id="IPR000182">
    <property type="entry name" value="GNAT_dom"/>
</dbReference>
<dbReference type="CDD" id="cd04301">
    <property type="entry name" value="NAT_SF"/>
    <property type="match status" value="1"/>
</dbReference>
<proteinExistence type="inferred from homology"/>
<dbReference type="Gene3D" id="3.40.630.30">
    <property type="match status" value="1"/>
</dbReference>
<dbReference type="Pfam" id="PF00583">
    <property type="entry name" value="Acetyltransf_1"/>
    <property type="match status" value="1"/>
</dbReference>
<dbReference type="NCBIfam" id="TIGR01575">
    <property type="entry name" value="rimI"/>
    <property type="match status" value="1"/>
</dbReference>
<dbReference type="PANTHER" id="PTHR43420:SF44">
    <property type="entry name" value="ACETYLTRANSFERASE YPEA"/>
    <property type="match status" value="1"/>
</dbReference>
<dbReference type="AlphaFoldDB" id="A0A2R8AEV1"/>
<comment type="catalytic activity">
    <reaction evidence="5">
        <text>N-terminal L-alanyl-[ribosomal protein bS18] + acetyl-CoA = N-terminal N(alpha)-acetyl-L-alanyl-[ribosomal protein bS18] + CoA + H(+)</text>
        <dbReference type="Rhea" id="RHEA:43756"/>
        <dbReference type="Rhea" id="RHEA-COMP:10676"/>
        <dbReference type="Rhea" id="RHEA-COMP:10677"/>
        <dbReference type="ChEBI" id="CHEBI:15378"/>
        <dbReference type="ChEBI" id="CHEBI:57287"/>
        <dbReference type="ChEBI" id="CHEBI:57288"/>
        <dbReference type="ChEBI" id="CHEBI:64718"/>
        <dbReference type="ChEBI" id="CHEBI:83683"/>
        <dbReference type="EC" id="2.3.1.266"/>
    </reaction>
</comment>
<organism evidence="7 8">
    <name type="scientific">Pontivivens insulae</name>
    <dbReference type="NCBI Taxonomy" id="1639689"/>
    <lineage>
        <taxon>Bacteria</taxon>
        <taxon>Pseudomonadati</taxon>
        <taxon>Pseudomonadota</taxon>
        <taxon>Alphaproteobacteria</taxon>
        <taxon>Rhodobacterales</taxon>
        <taxon>Paracoccaceae</taxon>
        <taxon>Pontivivens</taxon>
    </lineage>
</organism>
<dbReference type="EMBL" id="OMKW01000004">
    <property type="protein sequence ID" value="SPF30742.1"/>
    <property type="molecule type" value="Genomic_DNA"/>
</dbReference>
<dbReference type="PROSITE" id="PS51186">
    <property type="entry name" value="GNAT"/>
    <property type="match status" value="1"/>
</dbReference>
<feature type="domain" description="N-acetyltransferase" evidence="6">
    <location>
        <begin position="1"/>
        <end position="138"/>
    </location>
</feature>
<comment type="function">
    <text evidence="5">Acetylates the N-terminal alanine of ribosomal protein bS18.</text>
</comment>
<evidence type="ECO:0000256" key="3">
    <source>
        <dbReference type="ARBA" id="ARBA00022679"/>
    </source>
</evidence>
<comment type="similarity">
    <text evidence="1 5">Belongs to the acetyltransferase family. RimI subfamily.</text>
</comment>
<evidence type="ECO:0000256" key="2">
    <source>
        <dbReference type="ARBA" id="ARBA00022490"/>
    </source>
</evidence>
<accession>A0A2R8AEV1</accession>
<gene>
    <name evidence="7" type="primary">rimI_1</name>
    <name evidence="7" type="ORF">POI8812_03085</name>
</gene>
<name>A0A2R8AEV1_9RHOB</name>
<dbReference type="InterPro" id="IPR050680">
    <property type="entry name" value="YpeA/RimI_acetyltransf"/>
</dbReference>
<reference evidence="7 8" key="1">
    <citation type="submission" date="2018-03" db="EMBL/GenBank/DDBJ databases">
        <authorList>
            <person name="Keele B.F."/>
        </authorList>
    </citation>
    <scope>NUCLEOTIDE SEQUENCE [LARGE SCALE GENOMIC DNA]</scope>
    <source>
        <strain evidence="7 8">CeCT 8812</strain>
    </source>
</reference>
<keyword evidence="8" id="KW-1185">Reference proteome</keyword>
<evidence type="ECO:0000256" key="5">
    <source>
        <dbReference type="RuleBase" id="RU363094"/>
    </source>
</evidence>
<dbReference type="RefSeq" id="WP_108783451.1">
    <property type="nucleotide sequence ID" value="NZ_OMKW01000004.1"/>
</dbReference>
<dbReference type="GO" id="GO:0005737">
    <property type="term" value="C:cytoplasm"/>
    <property type="evidence" value="ECO:0007669"/>
    <property type="project" value="UniProtKB-SubCell"/>
</dbReference>
<sequence>MVPEDLAKLHAACFDEAPRPWTAEEFREVLASPRQFLAGVRRGFAVVQVIADQAELLTIAVDPAARGQGIGTELMTLVCEMAQARGAVELFLEVDGTNAAARALYAKTGFTISGQRRNYYRRKDGTATDALVMARPLVTPRQG</sequence>
<dbReference type="SUPFAM" id="SSF55729">
    <property type="entry name" value="Acyl-CoA N-acyltransferases (Nat)"/>
    <property type="match status" value="1"/>
</dbReference>
<dbReference type="GO" id="GO:0008999">
    <property type="term" value="F:protein-N-terminal-alanine acetyltransferase activity"/>
    <property type="evidence" value="ECO:0007669"/>
    <property type="project" value="UniProtKB-EC"/>
</dbReference>
<dbReference type="InterPro" id="IPR006464">
    <property type="entry name" value="AcTrfase_RimI/Ard1"/>
</dbReference>
<protein>
    <recommendedName>
        <fullName evidence="5">[Ribosomal protein bS18]-alanine N-acetyltransferase</fullName>
        <ecNumber evidence="5">2.3.1.266</ecNumber>
    </recommendedName>
</protein>
<evidence type="ECO:0000313" key="7">
    <source>
        <dbReference type="EMBL" id="SPF30742.1"/>
    </source>
</evidence>
<dbReference type="EC" id="2.3.1.266" evidence="5"/>